<dbReference type="InterPro" id="IPR036084">
    <property type="entry name" value="Ser_inhib-like_sf"/>
</dbReference>
<protein>
    <submittedName>
        <fullName evidence="4">Putative IgGFc-binding protein-like</fullName>
    </submittedName>
</protein>
<feature type="compositionally biased region" description="Polar residues" evidence="2">
    <location>
        <begin position="141"/>
        <end position="160"/>
    </location>
</feature>
<dbReference type="AlphaFoldDB" id="A0A2G8JM16"/>
<feature type="region of interest" description="Disordered" evidence="2">
    <location>
        <begin position="221"/>
        <end position="248"/>
    </location>
</feature>
<dbReference type="STRING" id="307972.A0A2G8JM16"/>
<dbReference type="InterPro" id="IPR002919">
    <property type="entry name" value="TIL_dom"/>
</dbReference>
<organism evidence="4 5">
    <name type="scientific">Stichopus japonicus</name>
    <name type="common">Sea cucumber</name>
    <dbReference type="NCBI Taxonomy" id="307972"/>
    <lineage>
        <taxon>Eukaryota</taxon>
        <taxon>Metazoa</taxon>
        <taxon>Echinodermata</taxon>
        <taxon>Eleutherozoa</taxon>
        <taxon>Echinozoa</taxon>
        <taxon>Holothuroidea</taxon>
        <taxon>Aspidochirotacea</taxon>
        <taxon>Aspidochirotida</taxon>
        <taxon>Stichopodidae</taxon>
        <taxon>Apostichopus</taxon>
    </lineage>
</organism>
<comment type="caution">
    <text evidence="1">Lacks conserved residue(s) required for the propagation of feature annotation.</text>
</comment>
<dbReference type="EMBL" id="MRZV01001622">
    <property type="protein sequence ID" value="PIK36755.1"/>
    <property type="molecule type" value="Genomic_DNA"/>
</dbReference>
<comment type="caution">
    <text evidence="4">The sequence shown here is derived from an EMBL/GenBank/DDBJ whole genome shotgun (WGS) entry which is preliminary data.</text>
</comment>
<evidence type="ECO:0000313" key="4">
    <source>
        <dbReference type="EMBL" id="PIK36755.1"/>
    </source>
</evidence>
<keyword evidence="5" id="KW-1185">Reference proteome</keyword>
<dbReference type="Proteomes" id="UP000230750">
    <property type="component" value="Unassembled WGS sequence"/>
</dbReference>
<evidence type="ECO:0000256" key="1">
    <source>
        <dbReference type="PROSITE-ProRule" id="PRU00076"/>
    </source>
</evidence>
<keyword evidence="1" id="KW-0245">EGF-like domain</keyword>
<feature type="region of interest" description="Disordered" evidence="2">
    <location>
        <begin position="128"/>
        <end position="188"/>
    </location>
</feature>
<proteinExistence type="predicted"/>
<reference evidence="4 5" key="1">
    <citation type="journal article" date="2017" name="PLoS Biol.">
        <title>The sea cucumber genome provides insights into morphological evolution and visceral regeneration.</title>
        <authorList>
            <person name="Zhang X."/>
            <person name="Sun L."/>
            <person name="Yuan J."/>
            <person name="Sun Y."/>
            <person name="Gao Y."/>
            <person name="Zhang L."/>
            <person name="Li S."/>
            <person name="Dai H."/>
            <person name="Hamel J.F."/>
            <person name="Liu C."/>
            <person name="Yu Y."/>
            <person name="Liu S."/>
            <person name="Lin W."/>
            <person name="Guo K."/>
            <person name="Jin S."/>
            <person name="Xu P."/>
            <person name="Storey K.B."/>
            <person name="Huan P."/>
            <person name="Zhang T."/>
            <person name="Zhou Y."/>
            <person name="Zhang J."/>
            <person name="Lin C."/>
            <person name="Li X."/>
            <person name="Xing L."/>
            <person name="Huo D."/>
            <person name="Sun M."/>
            <person name="Wang L."/>
            <person name="Mercier A."/>
            <person name="Li F."/>
            <person name="Yang H."/>
            <person name="Xiang J."/>
        </authorList>
    </citation>
    <scope>NUCLEOTIDE SEQUENCE [LARGE SCALE GENOMIC DNA]</scope>
    <source>
        <strain evidence="4">Shaxun</strain>
        <tissue evidence="4">Muscle</tissue>
    </source>
</reference>
<evidence type="ECO:0000256" key="2">
    <source>
        <dbReference type="SAM" id="MobiDB-lite"/>
    </source>
</evidence>
<sequence>MDADCISRGSKPNAASALICDLKIVFFNVITAAKESSSKQHRSSLVSSASKKPSSFGTLSSKPEASSFTMKAFIELSASSSVSATMTPSATKPSLARQMSSYTHGSFQEASDAYTSATQAPSVTKEFIPLTPEEPSPGGLSATSYSSSEMTTSQTGTSTRPVKALGSSVTASSTSKITSKVDATSVSMPDTTSLYVSESNSVERQVKLSSPSEIEIFPASEMTTSQTGTSTRPVKASGSSVTASSTSKLTSKVDATSVSMPDTTSLYVSESTSVERQVTLSSPSEIEIFPASQDKLSHTQESSSKLLESTIDAMEPTSFVSAATPTAAQTTVQTTTYESECPRNMILSNCTCQATCADPDGEKGCHSNCTDDISCICPTGFMIQSTMDCVPQDECACYVKETGVLTEGEQYTLSNCTQCSCKNGVLVCTTEELNCSDNASCKFESDVFRCICSDGFFGNGQNCDRLFDCQDVNDVGLTAEGVYTIYPHMDPHGAFEVYCSDGWT</sequence>
<dbReference type="CDD" id="cd19941">
    <property type="entry name" value="TIL"/>
    <property type="match status" value="1"/>
</dbReference>
<dbReference type="SMART" id="SM00181">
    <property type="entry name" value="EGF"/>
    <property type="match status" value="2"/>
</dbReference>
<gene>
    <name evidence="4" type="ORF">BSL78_26414</name>
</gene>
<feature type="compositionally biased region" description="Low complexity" evidence="2">
    <location>
        <begin position="234"/>
        <end position="248"/>
    </location>
</feature>
<feature type="region of interest" description="Disordered" evidence="2">
    <location>
        <begin position="40"/>
        <end position="62"/>
    </location>
</feature>
<dbReference type="InterPro" id="IPR000742">
    <property type="entry name" value="EGF"/>
</dbReference>
<feature type="non-terminal residue" evidence="4">
    <location>
        <position position="504"/>
    </location>
</feature>
<accession>A0A2G8JM16</accession>
<feature type="domain" description="EGF-like" evidence="3">
    <location>
        <begin position="424"/>
        <end position="464"/>
    </location>
</feature>
<evidence type="ECO:0000259" key="3">
    <source>
        <dbReference type="PROSITE" id="PS50026"/>
    </source>
</evidence>
<dbReference type="OrthoDB" id="6753992at2759"/>
<dbReference type="Gene3D" id="2.10.25.10">
    <property type="entry name" value="Laminin"/>
    <property type="match status" value="2"/>
</dbReference>
<feature type="compositionally biased region" description="Polar residues" evidence="2">
    <location>
        <begin position="167"/>
        <end position="188"/>
    </location>
</feature>
<feature type="compositionally biased region" description="Low complexity" evidence="2">
    <location>
        <begin position="43"/>
        <end position="55"/>
    </location>
</feature>
<evidence type="ECO:0000313" key="5">
    <source>
        <dbReference type="Proteomes" id="UP000230750"/>
    </source>
</evidence>
<feature type="compositionally biased region" description="Polar residues" evidence="2">
    <location>
        <begin position="221"/>
        <end position="232"/>
    </location>
</feature>
<dbReference type="PROSITE" id="PS50026">
    <property type="entry name" value="EGF_3"/>
    <property type="match status" value="1"/>
</dbReference>
<dbReference type="Pfam" id="PF01826">
    <property type="entry name" value="TIL"/>
    <property type="match status" value="1"/>
</dbReference>
<dbReference type="SUPFAM" id="SSF57567">
    <property type="entry name" value="Serine protease inhibitors"/>
    <property type="match status" value="1"/>
</dbReference>
<name>A0A2G8JM16_STIJA</name>
<dbReference type="PROSITE" id="PS01186">
    <property type="entry name" value="EGF_2"/>
    <property type="match status" value="1"/>
</dbReference>